<protein>
    <submittedName>
        <fullName evidence="2">Uncharacterized protein</fullName>
    </submittedName>
</protein>
<proteinExistence type="predicted"/>
<feature type="compositionally biased region" description="Polar residues" evidence="1">
    <location>
        <begin position="174"/>
        <end position="185"/>
    </location>
</feature>
<gene>
    <name evidence="2" type="ORF">NTEN_LOCUS20529</name>
</gene>
<feature type="compositionally biased region" description="Low complexity" evidence="1">
    <location>
        <begin position="139"/>
        <end position="148"/>
    </location>
</feature>
<evidence type="ECO:0000313" key="3">
    <source>
        <dbReference type="Proteomes" id="UP000479000"/>
    </source>
</evidence>
<evidence type="ECO:0000313" key="2">
    <source>
        <dbReference type="EMBL" id="CAB0016311.1"/>
    </source>
</evidence>
<name>A0A6H5HGN0_9HEMI</name>
<feature type="compositionally biased region" description="Polar residues" evidence="1">
    <location>
        <begin position="60"/>
        <end position="69"/>
    </location>
</feature>
<dbReference type="Proteomes" id="UP000479000">
    <property type="component" value="Unassembled WGS sequence"/>
</dbReference>
<feature type="non-terminal residue" evidence="2">
    <location>
        <position position="1"/>
    </location>
</feature>
<dbReference type="EMBL" id="CADCXU010030251">
    <property type="protein sequence ID" value="CAB0016311.1"/>
    <property type="molecule type" value="Genomic_DNA"/>
</dbReference>
<organism evidence="2 3">
    <name type="scientific">Nesidiocoris tenuis</name>
    <dbReference type="NCBI Taxonomy" id="355587"/>
    <lineage>
        <taxon>Eukaryota</taxon>
        <taxon>Metazoa</taxon>
        <taxon>Ecdysozoa</taxon>
        <taxon>Arthropoda</taxon>
        <taxon>Hexapoda</taxon>
        <taxon>Insecta</taxon>
        <taxon>Pterygota</taxon>
        <taxon>Neoptera</taxon>
        <taxon>Paraneoptera</taxon>
        <taxon>Hemiptera</taxon>
        <taxon>Heteroptera</taxon>
        <taxon>Panheteroptera</taxon>
        <taxon>Cimicomorpha</taxon>
        <taxon>Miridae</taxon>
        <taxon>Dicyphina</taxon>
        <taxon>Nesidiocoris</taxon>
    </lineage>
</organism>
<keyword evidence="3" id="KW-1185">Reference proteome</keyword>
<feature type="compositionally biased region" description="Basic and acidic residues" evidence="1">
    <location>
        <begin position="86"/>
        <end position="124"/>
    </location>
</feature>
<feature type="region of interest" description="Disordered" evidence="1">
    <location>
        <begin position="58"/>
        <end position="198"/>
    </location>
</feature>
<evidence type="ECO:0000256" key="1">
    <source>
        <dbReference type="SAM" id="MobiDB-lite"/>
    </source>
</evidence>
<reference evidence="2 3" key="1">
    <citation type="submission" date="2020-02" db="EMBL/GenBank/DDBJ databases">
        <authorList>
            <person name="Ferguson B K."/>
        </authorList>
    </citation>
    <scope>NUCLEOTIDE SEQUENCE [LARGE SCALE GENOMIC DNA]</scope>
</reference>
<sequence>SSHRPRALRLAVRYLRARNILYAILDVLEWHVHRTALHWRAPLQREYTFLRLARKRRWMSETSCQQRSPHLQRKKTKAPMFPKAHLPSEDNSSKEASLSEHRRASSRDNKTTSRATSERKKPTSEPRITSKATRETKTTRTTSASRTTNRFESSAARRPHGRTVRCVRVPENPDSLQNSERYSSGQDEEAQESTRMQT</sequence>
<accession>A0A6H5HGN0</accession>
<dbReference type="AlphaFoldDB" id="A0A6H5HGN0"/>